<evidence type="ECO:0000313" key="1">
    <source>
        <dbReference type="EMBL" id="CAE7477285.1"/>
    </source>
</evidence>
<proteinExistence type="predicted"/>
<gene>
    <name evidence="1" type="ORF">SPIL2461_LOCUS12152</name>
</gene>
<keyword evidence="2" id="KW-1185">Reference proteome</keyword>
<reference evidence="1" key="1">
    <citation type="submission" date="2021-02" db="EMBL/GenBank/DDBJ databases">
        <authorList>
            <person name="Dougan E. K."/>
            <person name="Rhodes N."/>
            <person name="Thang M."/>
            <person name="Chan C."/>
        </authorList>
    </citation>
    <scope>NUCLEOTIDE SEQUENCE</scope>
</reference>
<accession>A0A812SFN7</accession>
<evidence type="ECO:0000313" key="2">
    <source>
        <dbReference type="Proteomes" id="UP000649617"/>
    </source>
</evidence>
<dbReference type="AlphaFoldDB" id="A0A812SFN7"/>
<dbReference type="Proteomes" id="UP000649617">
    <property type="component" value="Unassembled WGS sequence"/>
</dbReference>
<feature type="non-terminal residue" evidence="1">
    <location>
        <position position="1"/>
    </location>
</feature>
<comment type="caution">
    <text evidence="1">The sequence shown here is derived from an EMBL/GenBank/DDBJ whole genome shotgun (WGS) entry which is preliminary data.</text>
</comment>
<dbReference type="OrthoDB" id="423146at2759"/>
<sequence>AVLFNVLVFQAYGHCLFDNKPVLQSCGGRCLGVPGAGKVTCVSNCLVGKGVRPSCASCLGTGFNCGVNACMSNCISGFSKPICTSCISSNCGLCSRARSSEEAIDNASTIEALLDLFTGANSAAANSTELLSIRMYTATDMIDMLQEEASTRSGCFEVQALMKTCGTQCYSAGNQASCAAACLRGKGVSSGCASCFGRKISCTIKNCISQCAANANGAACKSCVSSKCGRCNSLKSMDEAESKDNFVAALVELAAKE</sequence>
<name>A0A812SFN7_SYMPI</name>
<feature type="non-terminal residue" evidence="1">
    <location>
        <position position="257"/>
    </location>
</feature>
<dbReference type="EMBL" id="CAJNIZ010024463">
    <property type="protein sequence ID" value="CAE7477285.1"/>
    <property type="molecule type" value="Genomic_DNA"/>
</dbReference>
<organism evidence="1 2">
    <name type="scientific">Symbiodinium pilosum</name>
    <name type="common">Dinoflagellate</name>
    <dbReference type="NCBI Taxonomy" id="2952"/>
    <lineage>
        <taxon>Eukaryota</taxon>
        <taxon>Sar</taxon>
        <taxon>Alveolata</taxon>
        <taxon>Dinophyceae</taxon>
        <taxon>Suessiales</taxon>
        <taxon>Symbiodiniaceae</taxon>
        <taxon>Symbiodinium</taxon>
    </lineage>
</organism>
<protein>
    <submittedName>
        <fullName evidence="1">Uncharacterized protein</fullName>
    </submittedName>
</protein>